<evidence type="ECO:0000313" key="1">
    <source>
        <dbReference type="EMBL" id="NJW53531.1"/>
    </source>
</evidence>
<keyword evidence="2" id="KW-1185">Reference proteome</keyword>
<proteinExistence type="predicted"/>
<sequence length="72" mass="8696">MNYVQHMNILMENIRKDPRLNPTHISLYLSLFRLWNILRFPESFYINREDVMQVAKIGAKGTYHRCIKDLDN</sequence>
<dbReference type="RefSeq" id="WP_168138638.1">
    <property type="nucleotide sequence ID" value="NZ_JAAVJR010000006.1"/>
</dbReference>
<evidence type="ECO:0000313" key="2">
    <source>
        <dbReference type="Proteomes" id="UP000703674"/>
    </source>
</evidence>
<organism evidence="1 2">
    <name type="scientific">Salinimicrobium oceani</name>
    <dbReference type="NCBI Taxonomy" id="2722702"/>
    <lineage>
        <taxon>Bacteria</taxon>
        <taxon>Pseudomonadati</taxon>
        <taxon>Bacteroidota</taxon>
        <taxon>Flavobacteriia</taxon>
        <taxon>Flavobacteriales</taxon>
        <taxon>Flavobacteriaceae</taxon>
        <taxon>Salinimicrobium</taxon>
    </lineage>
</organism>
<name>A0ABX1D4Q3_9FLAO</name>
<dbReference type="EMBL" id="JAAVJR010000006">
    <property type="protein sequence ID" value="NJW53531.1"/>
    <property type="molecule type" value="Genomic_DNA"/>
</dbReference>
<reference evidence="1 2" key="1">
    <citation type="submission" date="2020-03" db="EMBL/GenBank/DDBJ databases">
        <title>Salinimicrobium sp. nov, isolated from SCS.</title>
        <authorList>
            <person name="Cao W.R."/>
        </authorList>
    </citation>
    <scope>NUCLEOTIDE SEQUENCE [LARGE SCALE GENOMIC DNA]</scope>
    <source>
        <strain evidence="2">J15B91</strain>
    </source>
</reference>
<comment type="caution">
    <text evidence="1">The sequence shown here is derived from an EMBL/GenBank/DDBJ whole genome shotgun (WGS) entry which is preliminary data.</text>
</comment>
<accession>A0ABX1D4Q3</accession>
<dbReference type="Proteomes" id="UP000703674">
    <property type="component" value="Unassembled WGS sequence"/>
</dbReference>
<protein>
    <submittedName>
        <fullName evidence="1">Uncharacterized protein</fullName>
    </submittedName>
</protein>
<gene>
    <name evidence="1" type="ORF">HC175_11425</name>
</gene>